<dbReference type="EMBL" id="ODYU01005129">
    <property type="protein sequence ID" value="SOQ45691.1"/>
    <property type="molecule type" value="Genomic_DNA"/>
</dbReference>
<evidence type="ECO:0000313" key="1">
    <source>
        <dbReference type="EMBL" id="SOQ45691.1"/>
    </source>
</evidence>
<proteinExistence type="predicted"/>
<gene>
    <name evidence="1" type="ORF">SFRICE_017735</name>
</gene>
<organism evidence="1">
    <name type="scientific">Spodoptera frugiperda</name>
    <name type="common">Fall armyworm</name>
    <dbReference type="NCBI Taxonomy" id="7108"/>
    <lineage>
        <taxon>Eukaryota</taxon>
        <taxon>Metazoa</taxon>
        <taxon>Ecdysozoa</taxon>
        <taxon>Arthropoda</taxon>
        <taxon>Hexapoda</taxon>
        <taxon>Insecta</taxon>
        <taxon>Pterygota</taxon>
        <taxon>Neoptera</taxon>
        <taxon>Endopterygota</taxon>
        <taxon>Lepidoptera</taxon>
        <taxon>Glossata</taxon>
        <taxon>Ditrysia</taxon>
        <taxon>Noctuoidea</taxon>
        <taxon>Noctuidae</taxon>
        <taxon>Amphipyrinae</taxon>
        <taxon>Spodoptera</taxon>
    </lineage>
</organism>
<protein>
    <submittedName>
        <fullName evidence="1">SFRICE_017735</fullName>
    </submittedName>
</protein>
<name>A0A2H1VXX3_SPOFR</name>
<reference evidence="1" key="1">
    <citation type="submission" date="2016-07" db="EMBL/GenBank/DDBJ databases">
        <authorList>
            <person name="Bretaudeau A."/>
        </authorList>
    </citation>
    <scope>NUCLEOTIDE SEQUENCE</scope>
    <source>
        <strain evidence="1">Rice</strain>
        <tissue evidence="1">Whole body</tissue>
    </source>
</reference>
<sequence length="107" mass="12231">MIIINSLLKVTTDQSLFLHGEDLSINHHACSMRVGDFKLFIRNNKPRFPHDVLTLPFAILSTTGVIPKHLHQSIKTLELPPYTYRILQKAAILNTCHIVRKFLAETD</sequence>
<dbReference type="AlphaFoldDB" id="A0A2H1VXX3"/>
<accession>A0A2H1VXX3</accession>